<name>A0A939GJH1_9BACT</name>
<dbReference type="AlphaFoldDB" id="A0A939GJH1"/>
<organism evidence="2 3">
    <name type="scientific">Fibrella rubiginis</name>
    <dbReference type="NCBI Taxonomy" id="2817060"/>
    <lineage>
        <taxon>Bacteria</taxon>
        <taxon>Pseudomonadati</taxon>
        <taxon>Bacteroidota</taxon>
        <taxon>Cytophagia</taxon>
        <taxon>Cytophagales</taxon>
        <taxon>Spirosomataceae</taxon>
        <taxon>Fibrella</taxon>
    </lineage>
</organism>
<feature type="transmembrane region" description="Helical" evidence="1">
    <location>
        <begin position="34"/>
        <end position="56"/>
    </location>
</feature>
<feature type="transmembrane region" description="Helical" evidence="1">
    <location>
        <begin position="87"/>
        <end position="110"/>
    </location>
</feature>
<feature type="transmembrane region" description="Helical" evidence="1">
    <location>
        <begin position="6"/>
        <end position="27"/>
    </location>
</feature>
<evidence type="ECO:0000256" key="1">
    <source>
        <dbReference type="SAM" id="Phobius"/>
    </source>
</evidence>
<comment type="caution">
    <text evidence="2">The sequence shown here is derived from an EMBL/GenBank/DDBJ whole genome shotgun (WGS) entry which is preliminary data.</text>
</comment>
<evidence type="ECO:0000313" key="2">
    <source>
        <dbReference type="EMBL" id="MBO0937577.1"/>
    </source>
</evidence>
<dbReference type="Proteomes" id="UP000664034">
    <property type="component" value="Unassembled WGS sequence"/>
</dbReference>
<keyword evidence="1" id="KW-0812">Transmembrane</keyword>
<keyword evidence="1" id="KW-1133">Transmembrane helix</keyword>
<dbReference type="RefSeq" id="WP_207365123.1">
    <property type="nucleotide sequence ID" value="NZ_JAFMYV010000006.1"/>
</dbReference>
<keyword evidence="1" id="KW-0472">Membrane</keyword>
<protein>
    <recommendedName>
        <fullName evidence="4">Small multi-drug export protein</fullName>
    </recommendedName>
</protein>
<accession>A0A939GJH1</accession>
<reference evidence="2" key="1">
    <citation type="submission" date="2021-03" db="EMBL/GenBank/DDBJ databases">
        <title>Fibrella sp. HMF5335 genome sequencing and assembly.</title>
        <authorList>
            <person name="Kang H."/>
            <person name="Kim H."/>
            <person name="Bae S."/>
            <person name="Joh K."/>
        </authorList>
    </citation>
    <scope>NUCLEOTIDE SEQUENCE</scope>
    <source>
        <strain evidence="2">HMF5335</strain>
    </source>
</reference>
<dbReference type="EMBL" id="JAFMYV010000006">
    <property type="protein sequence ID" value="MBO0937577.1"/>
    <property type="molecule type" value="Genomic_DNA"/>
</dbReference>
<sequence>MEYAKYISVMLASMLKFIGGPLAGLALQLTWIETAICTLGGMMVSVLLVVFAHSALDRLRQRYRKTPPKLFSKRTRFAVKVWRRSGITGIALLTPLLLTPLGGTALAVSFRVSPIRIILAMLISGAFWGLVFTVLVYQLPALL</sequence>
<gene>
    <name evidence="2" type="ORF">J2I47_13550</name>
</gene>
<proteinExistence type="predicted"/>
<keyword evidence="3" id="KW-1185">Reference proteome</keyword>
<evidence type="ECO:0000313" key="3">
    <source>
        <dbReference type="Proteomes" id="UP000664034"/>
    </source>
</evidence>
<feature type="transmembrane region" description="Helical" evidence="1">
    <location>
        <begin position="117"/>
        <end position="139"/>
    </location>
</feature>
<evidence type="ECO:0008006" key="4">
    <source>
        <dbReference type="Google" id="ProtNLM"/>
    </source>
</evidence>